<dbReference type="Proteomes" id="UP000559027">
    <property type="component" value="Unassembled WGS sequence"/>
</dbReference>
<dbReference type="CDD" id="cd00303">
    <property type="entry name" value="retropepsin_like"/>
    <property type="match status" value="1"/>
</dbReference>
<feature type="region of interest" description="Disordered" evidence="1">
    <location>
        <begin position="1"/>
        <end position="33"/>
    </location>
</feature>
<dbReference type="Pfam" id="PF13650">
    <property type="entry name" value="Asp_protease_2"/>
    <property type="match status" value="1"/>
</dbReference>
<accession>A0A8H5CQD2</accession>
<organism evidence="2 3">
    <name type="scientific">Leucocoprinus leucothites</name>
    <dbReference type="NCBI Taxonomy" id="201217"/>
    <lineage>
        <taxon>Eukaryota</taxon>
        <taxon>Fungi</taxon>
        <taxon>Dikarya</taxon>
        <taxon>Basidiomycota</taxon>
        <taxon>Agaricomycotina</taxon>
        <taxon>Agaricomycetes</taxon>
        <taxon>Agaricomycetidae</taxon>
        <taxon>Agaricales</taxon>
        <taxon>Agaricineae</taxon>
        <taxon>Agaricaceae</taxon>
        <taxon>Leucocoprinus</taxon>
    </lineage>
</organism>
<evidence type="ECO:0000256" key="1">
    <source>
        <dbReference type="SAM" id="MobiDB-lite"/>
    </source>
</evidence>
<dbReference type="InterPro" id="IPR021109">
    <property type="entry name" value="Peptidase_aspartic_dom_sf"/>
</dbReference>
<reference evidence="2 3" key="1">
    <citation type="journal article" date="2020" name="ISME J.">
        <title>Uncovering the hidden diversity of litter-decomposition mechanisms in mushroom-forming fungi.</title>
        <authorList>
            <person name="Floudas D."/>
            <person name="Bentzer J."/>
            <person name="Ahren D."/>
            <person name="Johansson T."/>
            <person name="Persson P."/>
            <person name="Tunlid A."/>
        </authorList>
    </citation>
    <scope>NUCLEOTIDE SEQUENCE [LARGE SCALE GENOMIC DNA]</scope>
    <source>
        <strain evidence="2 3">CBS 146.42</strain>
    </source>
</reference>
<evidence type="ECO:0000313" key="3">
    <source>
        <dbReference type="Proteomes" id="UP000559027"/>
    </source>
</evidence>
<name>A0A8H5CQD2_9AGAR</name>
<feature type="compositionally biased region" description="Polar residues" evidence="1">
    <location>
        <begin position="591"/>
        <end position="604"/>
    </location>
</feature>
<feature type="region of interest" description="Disordered" evidence="1">
    <location>
        <begin position="65"/>
        <end position="155"/>
    </location>
</feature>
<proteinExistence type="predicted"/>
<feature type="compositionally biased region" description="Polar residues" evidence="1">
    <location>
        <begin position="75"/>
        <end position="99"/>
    </location>
</feature>
<dbReference type="EMBL" id="JAACJO010000045">
    <property type="protein sequence ID" value="KAF5345474.1"/>
    <property type="molecule type" value="Genomic_DNA"/>
</dbReference>
<feature type="compositionally biased region" description="Pro residues" evidence="1">
    <location>
        <begin position="117"/>
        <end position="127"/>
    </location>
</feature>
<comment type="caution">
    <text evidence="2">The sequence shown here is derived from an EMBL/GenBank/DDBJ whole genome shotgun (WGS) entry which is preliminary data.</text>
</comment>
<evidence type="ECO:0000313" key="2">
    <source>
        <dbReference type="EMBL" id="KAF5345474.1"/>
    </source>
</evidence>
<dbReference type="Gene3D" id="2.40.70.10">
    <property type="entry name" value="Acid Proteases"/>
    <property type="match status" value="1"/>
</dbReference>
<keyword evidence="3" id="KW-1185">Reference proteome</keyword>
<sequence length="858" mass="94452">MSRTNDRRTLSCLQLKPHSPSPPSLQLEPTARDRSLAQEISLSLQDPLSLSELSLSTAADFFTCPPSPPSSSSSTLHLSQLRSPHANTSLPPSSPQSIPMASDAGDEQNPQNQGLQNPPPIRQPPHYRPAFPFAMDDVNNPFQTPQRAGLGPANWNLPPSLSARPARPTMPGPRDRGAPTFDGHPLSLKRFFDEVDYLGNASGLTPAEKIQHTLRYLDYRDYETWKSRPSALGRDWEAFKREITSLYPGADEDQRYTLVDLELLADKQVRQAMQARYQFGEYYRQFVTISDWLLANGEISLKFCEKLTSCLRLKNPDHPLHQPWSMESITEAARFFLSSNAAASNLVPVPTIQPQPHFESPTPSYAPQSQFATPAPVMPARETFDMSSLEQFMVSDVFISKLADKLGIRGNHSPAPSSNNSTPHAPGRAYGCIACLDPSHYHQSCPVIADYITRGICKRDEYNHLVLMDGTLITNRVAPGRSVKERLDNWLKAQGQKVSTNIVEAFPATSQQYIYTIPDNTHETLTIGEVTVDELEELRHLDAVAVTTLKRAEDIHKRVGNALKPKTGPGVTTRSAAKAAATAPKDKPTTSSLAPQSFPSQAKLNTTPPNITSSTNGPQFHYRTPIEDTAAAQKVLEKGLESTVTLTQRELYAISPDVRKLMKVQVTPRKLLVDGASVTVVEEAEEHDKPAEAVSTLIQSTPAPVGDLVVAKPVMELRTLPVTLKGQLEVNAILDEGSQIIGLRRDLWEKLGLPIHSDQTMLLESANKSCNTTMGLLHNLRVSIGECDFYLQVQVADNTSYEMLLGHPFLALAQANTRHFANGDSHITLVDPNSHSIITVPTKPRIRSLPSHLAPSGF</sequence>
<dbReference type="OrthoDB" id="5596707at2759"/>
<gene>
    <name evidence="2" type="ORF">D9756_011376</name>
</gene>
<protein>
    <submittedName>
        <fullName evidence="2">Uncharacterized protein</fullName>
    </submittedName>
</protein>
<feature type="compositionally biased region" description="Low complexity" evidence="1">
    <location>
        <begin position="605"/>
        <end position="616"/>
    </location>
</feature>
<feature type="region of interest" description="Disordered" evidence="1">
    <location>
        <begin position="560"/>
        <end position="622"/>
    </location>
</feature>
<dbReference type="AlphaFoldDB" id="A0A8H5CQD2"/>